<feature type="compositionally biased region" description="Gly residues" evidence="1">
    <location>
        <begin position="13"/>
        <end position="24"/>
    </location>
</feature>
<reference evidence="2" key="2">
    <citation type="submission" date="2020-09" db="EMBL/GenBank/DDBJ databases">
        <authorList>
            <person name="Sun Q."/>
            <person name="Ohkuma M."/>
        </authorList>
    </citation>
    <scope>NUCLEOTIDE SEQUENCE</scope>
    <source>
        <strain evidence="2">JCM 4125</strain>
    </source>
</reference>
<dbReference type="Proteomes" id="UP000646776">
    <property type="component" value="Unassembled WGS sequence"/>
</dbReference>
<proteinExistence type="predicted"/>
<dbReference type="EMBL" id="BMSA01000053">
    <property type="protein sequence ID" value="GGT97210.1"/>
    <property type="molecule type" value="Genomic_DNA"/>
</dbReference>
<gene>
    <name evidence="2" type="ORF">GCM10010226_88270</name>
</gene>
<dbReference type="AlphaFoldDB" id="A0A918M111"/>
<protein>
    <submittedName>
        <fullName evidence="2">Uncharacterized protein</fullName>
    </submittedName>
</protein>
<comment type="caution">
    <text evidence="2">The sequence shown here is derived from an EMBL/GenBank/DDBJ whole genome shotgun (WGS) entry which is preliminary data.</text>
</comment>
<reference evidence="2" key="1">
    <citation type="journal article" date="2014" name="Int. J. Syst. Evol. Microbiol.">
        <title>Complete genome sequence of Corynebacterium casei LMG S-19264T (=DSM 44701T), isolated from a smear-ripened cheese.</title>
        <authorList>
            <consortium name="US DOE Joint Genome Institute (JGI-PGF)"/>
            <person name="Walter F."/>
            <person name="Albersmeier A."/>
            <person name="Kalinowski J."/>
            <person name="Ruckert C."/>
        </authorList>
    </citation>
    <scope>NUCLEOTIDE SEQUENCE</scope>
    <source>
        <strain evidence="2">JCM 4125</strain>
    </source>
</reference>
<feature type="region of interest" description="Disordered" evidence="1">
    <location>
        <begin position="13"/>
        <end position="39"/>
    </location>
</feature>
<evidence type="ECO:0000256" key="1">
    <source>
        <dbReference type="SAM" id="MobiDB-lite"/>
    </source>
</evidence>
<evidence type="ECO:0000313" key="2">
    <source>
        <dbReference type="EMBL" id="GGT97210.1"/>
    </source>
</evidence>
<accession>A0A918M111</accession>
<sequence length="57" mass="5865">MQAAKHKFAVFGAGEGVGDQGPGEVGRRSGKVGQEGGAFGVGTGPRLFQRCATRAWM</sequence>
<keyword evidence="3" id="KW-1185">Reference proteome</keyword>
<name>A0A918M111_9ACTN</name>
<evidence type="ECO:0000313" key="3">
    <source>
        <dbReference type="Proteomes" id="UP000646776"/>
    </source>
</evidence>
<organism evidence="2 3">
    <name type="scientific">Streptomyces phaeofaciens</name>
    <dbReference type="NCBI Taxonomy" id="68254"/>
    <lineage>
        <taxon>Bacteria</taxon>
        <taxon>Bacillati</taxon>
        <taxon>Actinomycetota</taxon>
        <taxon>Actinomycetes</taxon>
        <taxon>Kitasatosporales</taxon>
        <taxon>Streptomycetaceae</taxon>
        <taxon>Streptomyces</taxon>
    </lineage>
</organism>